<keyword evidence="1" id="KW-1133">Transmembrane helix</keyword>
<name>A0ABW5RJG9_9MICO</name>
<sequence>MDLELIFAGLFGILIGAAAIPFAKPLSTIGLALLPGIGGATALIYWVAASWAMRLFNLTFLRYDAGNIWLYLVVIVAAVCFSIALMLPKRRAEADEDLLERLSHRSSIS</sequence>
<proteinExistence type="predicted"/>
<evidence type="ECO:0000313" key="3">
    <source>
        <dbReference type="Proteomes" id="UP001597453"/>
    </source>
</evidence>
<dbReference type="RefSeq" id="WP_066057764.1">
    <property type="nucleotide sequence ID" value="NZ_JBHUNF010000001.1"/>
</dbReference>
<dbReference type="Proteomes" id="UP001597453">
    <property type="component" value="Unassembled WGS sequence"/>
</dbReference>
<evidence type="ECO:0000313" key="2">
    <source>
        <dbReference type="EMBL" id="MFD2674172.1"/>
    </source>
</evidence>
<organism evidence="2 3">
    <name type="scientific">Gulosibacter bifidus</name>
    <dbReference type="NCBI Taxonomy" id="272239"/>
    <lineage>
        <taxon>Bacteria</taxon>
        <taxon>Bacillati</taxon>
        <taxon>Actinomycetota</taxon>
        <taxon>Actinomycetes</taxon>
        <taxon>Micrococcales</taxon>
        <taxon>Microbacteriaceae</taxon>
        <taxon>Gulosibacter</taxon>
    </lineage>
</organism>
<feature type="transmembrane region" description="Helical" evidence="1">
    <location>
        <begin position="6"/>
        <end position="23"/>
    </location>
</feature>
<keyword evidence="1" id="KW-0472">Membrane</keyword>
<accession>A0ABW5RJG9</accession>
<comment type="caution">
    <text evidence="2">The sequence shown here is derived from an EMBL/GenBank/DDBJ whole genome shotgun (WGS) entry which is preliminary data.</text>
</comment>
<evidence type="ECO:0000256" key="1">
    <source>
        <dbReference type="SAM" id="Phobius"/>
    </source>
</evidence>
<keyword evidence="3" id="KW-1185">Reference proteome</keyword>
<dbReference type="EMBL" id="JBHUNF010000001">
    <property type="protein sequence ID" value="MFD2674172.1"/>
    <property type="molecule type" value="Genomic_DNA"/>
</dbReference>
<feature type="transmembrane region" description="Helical" evidence="1">
    <location>
        <begin position="30"/>
        <end position="48"/>
    </location>
</feature>
<feature type="transmembrane region" description="Helical" evidence="1">
    <location>
        <begin position="68"/>
        <end position="87"/>
    </location>
</feature>
<reference evidence="3" key="1">
    <citation type="journal article" date="2019" name="Int. J. Syst. Evol. Microbiol.">
        <title>The Global Catalogue of Microorganisms (GCM) 10K type strain sequencing project: providing services to taxonomists for standard genome sequencing and annotation.</title>
        <authorList>
            <consortium name="The Broad Institute Genomics Platform"/>
            <consortium name="The Broad Institute Genome Sequencing Center for Infectious Disease"/>
            <person name="Wu L."/>
            <person name="Ma J."/>
        </authorList>
    </citation>
    <scope>NUCLEOTIDE SEQUENCE [LARGE SCALE GENOMIC DNA]</scope>
    <source>
        <strain evidence="3">TISTR 1511</strain>
    </source>
</reference>
<gene>
    <name evidence="2" type="ORF">ACFSUQ_02510</name>
</gene>
<protein>
    <submittedName>
        <fullName evidence="2">Uncharacterized protein</fullName>
    </submittedName>
</protein>
<keyword evidence="1" id="KW-0812">Transmembrane</keyword>